<organism evidence="1">
    <name type="scientific">Moorena bouillonii PNG</name>
    <dbReference type="NCBI Taxonomy" id="568701"/>
    <lineage>
        <taxon>Bacteria</taxon>
        <taxon>Bacillati</taxon>
        <taxon>Cyanobacteriota</taxon>
        <taxon>Cyanophyceae</taxon>
        <taxon>Coleofasciculales</taxon>
        <taxon>Coleofasciculaceae</taxon>
        <taxon>Moorena</taxon>
    </lineage>
</organism>
<accession>A0A0H4TMV1</accession>
<dbReference type="EMBL" id="KP715425">
    <property type="protein sequence ID" value="AKQ09593.1"/>
    <property type="molecule type" value="Genomic_DNA"/>
</dbReference>
<dbReference type="AlphaFoldDB" id="A0A0H4TMV1"/>
<name>A0A0H4TMV1_9CYAN</name>
<evidence type="ECO:0000313" key="1">
    <source>
        <dbReference type="EMBL" id="AKQ09593.1"/>
    </source>
</evidence>
<protein>
    <submittedName>
        <fullName evidence="1">Uncharacterized protein</fullName>
    </submittedName>
</protein>
<reference evidence="1" key="1">
    <citation type="journal article" date="2015" name="J. Nat. Prod.">
        <title>Combining Mass Spectrometric Metabolic Profiling with Genomic Analysis: A Powerful Approach for Discovering Natural Products from Cyanobacteria.</title>
        <authorList>
            <person name="Kleigrewe K."/>
            <person name="Almaliti J."/>
            <person name="Tian I.Y."/>
            <person name="Kinnel R.B."/>
            <person name="Korobeynikov A."/>
            <person name="Monroe E.A."/>
            <person name="Duggan B.M."/>
            <person name="Di Marzo V."/>
            <person name="Sherman D.H."/>
            <person name="Dorrestein P.C."/>
            <person name="Gerwick L."/>
            <person name="Gerwick W.H."/>
        </authorList>
    </citation>
    <scope>NUCLEOTIDE SEQUENCE</scope>
    <source>
        <strain evidence="1">PNG 5-198</strain>
    </source>
</reference>
<proteinExistence type="predicted"/>
<sequence length="34" mass="3769">MSDIAYPFKAEGRRQKAARQEALKAISANQKCTS</sequence>